<comment type="caution">
    <text evidence="1">The sequence shown here is derived from an EMBL/GenBank/DDBJ whole genome shotgun (WGS) entry which is preliminary data.</text>
</comment>
<keyword evidence="2" id="KW-1185">Reference proteome</keyword>
<evidence type="ECO:0000313" key="2">
    <source>
        <dbReference type="Proteomes" id="UP001164250"/>
    </source>
</evidence>
<accession>A0ACC1AYN5</accession>
<name>A0ACC1AYN5_9ROSI</name>
<gene>
    <name evidence="1" type="ORF">Patl1_26624</name>
</gene>
<proteinExistence type="predicted"/>
<protein>
    <submittedName>
        <fullName evidence="1">Uncharacterized protein</fullName>
    </submittedName>
</protein>
<organism evidence="1 2">
    <name type="scientific">Pistacia atlantica</name>
    <dbReference type="NCBI Taxonomy" id="434234"/>
    <lineage>
        <taxon>Eukaryota</taxon>
        <taxon>Viridiplantae</taxon>
        <taxon>Streptophyta</taxon>
        <taxon>Embryophyta</taxon>
        <taxon>Tracheophyta</taxon>
        <taxon>Spermatophyta</taxon>
        <taxon>Magnoliopsida</taxon>
        <taxon>eudicotyledons</taxon>
        <taxon>Gunneridae</taxon>
        <taxon>Pentapetalae</taxon>
        <taxon>rosids</taxon>
        <taxon>malvids</taxon>
        <taxon>Sapindales</taxon>
        <taxon>Anacardiaceae</taxon>
        <taxon>Pistacia</taxon>
    </lineage>
</organism>
<evidence type="ECO:0000313" key="1">
    <source>
        <dbReference type="EMBL" id="KAJ0091762.1"/>
    </source>
</evidence>
<reference evidence="2" key="1">
    <citation type="journal article" date="2023" name="G3 (Bethesda)">
        <title>Genome assembly and association tests identify interacting loci associated with vigor, precocity, and sex in interspecific pistachio rootstocks.</title>
        <authorList>
            <person name="Palmer W."/>
            <person name="Jacygrad E."/>
            <person name="Sagayaradj S."/>
            <person name="Cavanaugh K."/>
            <person name="Han R."/>
            <person name="Bertier L."/>
            <person name="Beede B."/>
            <person name="Kafkas S."/>
            <person name="Golino D."/>
            <person name="Preece J."/>
            <person name="Michelmore R."/>
        </authorList>
    </citation>
    <scope>NUCLEOTIDE SEQUENCE [LARGE SCALE GENOMIC DNA]</scope>
</reference>
<dbReference type="Proteomes" id="UP001164250">
    <property type="component" value="Chromosome 7"/>
</dbReference>
<dbReference type="EMBL" id="CM047903">
    <property type="protein sequence ID" value="KAJ0091762.1"/>
    <property type="molecule type" value="Genomic_DNA"/>
</dbReference>
<sequence>MGNYLKKPSKNLEDPLLESQEEDANASFTCEICIEPVLTNKKFKNKNHCAHSFCKECIAKYIELKIKDHIASVQCPGLNCKRGLKEAIALIGIAGELVVNECGGNVKKTTCPNWFERSYCPDTNCLEVVVNECGGDMKKSKCPNCKRLFCFQCKLAWHAGYGCEESRSPRDRNDILFQQLVESKAWIKCPRCGYFVET</sequence>